<accession>A0A9P1N5X4</accession>
<organism evidence="7 8">
    <name type="scientific">Caenorhabditis angaria</name>
    <dbReference type="NCBI Taxonomy" id="860376"/>
    <lineage>
        <taxon>Eukaryota</taxon>
        <taxon>Metazoa</taxon>
        <taxon>Ecdysozoa</taxon>
        <taxon>Nematoda</taxon>
        <taxon>Chromadorea</taxon>
        <taxon>Rhabditida</taxon>
        <taxon>Rhabditina</taxon>
        <taxon>Rhabditomorpha</taxon>
        <taxon>Rhabditoidea</taxon>
        <taxon>Rhabditidae</taxon>
        <taxon>Peloderinae</taxon>
        <taxon>Caenorhabditis</taxon>
    </lineage>
</organism>
<evidence type="ECO:0000256" key="3">
    <source>
        <dbReference type="ARBA" id="ARBA00023015"/>
    </source>
</evidence>
<proteinExistence type="inferred from homology"/>
<dbReference type="GO" id="GO:0042393">
    <property type="term" value="F:histone binding"/>
    <property type="evidence" value="ECO:0007669"/>
    <property type="project" value="TreeGrafter"/>
</dbReference>
<dbReference type="GO" id="GO:0006335">
    <property type="term" value="P:DNA replication-dependent chromatin assembly"/>
    <property type="evidence" value="ECO:0007669"/>
    <property type="project" value="TreeGrafter"/>
</dbReference>
<dbReference type="Gene3D" id="2.60.40.1490">
    <property type="entry name" value="Histone chaperone ASF1-like"/>
    <property type="match status" value="1"/>
</dbReference>
<name>A0A9P1N5X4_9PELO</name>
<dbReference type="Pfam" id="PF04729">
    <property type="entry name" value="ASF1_hist_chap"/>
    <property type="match status" value="1"/>
</dbReference>
<keyword evidence="4" id="KW-0804">Transcription</keyword>
<comment type="caution">
    <text evidence="7">The sequence shown here is derived from an EMBL/GenBank/DDBJ whole genome shotgun (WGS) entry which is preliminary data.</text>
</comment>
<evidence type="ECO:0000256" key="4">
    <source>
        <dbReference type="ARBA" id="ARBA00023163"/>
    </source>
</evidence>
<gene>
    <name evidence="7" type="ORF">CAMP_LOCUS11838</name>
</gene>
<dbReference type="OrthoDB" id="29755at2759"/>
<dbReference type="PANTHER" id="PTHR12040">
    <property type="entry name" value="ANTI-SILENCING PROTEIN 1"/>
    <property type="match status" value="1"/>
</dbReference>
<keyword evidence="5" id="KW-0143">Chaperone</keyword>
<dbReference type="SUPFAM" id="SSF101546">
    <property type="entry name" value="ASF1-like"/>
    <property type="match status" value="1"/>
</dbReference>
<dbReference type="PANTHER" id="PTHR12040:SF0">
    <property type="entry name" value="HISTONE CHAPERONE ASF1"/>
    <property type="match status" value="1"/>
</dbReference>
<evidence type="ECO:0000256" key="1">
    <source>
        <dbReference type="ARBA" id="ARBA00004123"/>
    </source>
</evidence>
<evidence type="ECO:0000256" key="2">
    <source>
        <dbReference type="ARBA" id="ARBA00006051"/>
    </source>
</evidence>
<dbReference type="InterPro" id="IPR036747">
    <property type="entry name" value="ASF1-like_sf"/>
</dbReference>
<dbReference type="GO" id="GO:0000785">
    <property type="term" value="C:chromatin"/>
    <property type="evidence" value="ECO:0007669"/>
    <property type="project" value="TreeGrafter"/>
</dbReference>
<protein>
    <submittedName>
        <fullName evidence="7">Uncharacterized protein</fullName>
    </submittedName>
</protein>
<reference evidence="7" key="1">
    <citation type="submission" date="2022-11" db="EMBL/GenBank/DDBJ databases">
        <authorList>
            <person name="Kikuchi T."/>
        </authorList>
    </citation>
    <scope>NUCLEOTIDE SEQUENCE</scope>
    <source>
        <strain evidence="7">PS1010</strain>
    </source>
</reference>
<dbReference type="AlphaFoldDB" id="A0A9P1N5X4"/>
<sequence length="222" mass="25738">MASRVCQVNILNNPAEFTSKFNLEITFELFEYLPKDLEWELVYVRSGTSSEYDQVLDSALVGPVPEGRHKFVFDEPCPNVAKIPTEDIVGVSVLLLRCKYNEQEFINLGWFVSNEYVDEELKENPPAQPLVDKVFYYCAQKIRKNCSKKFLDSLCNLLFYLIRKVEIDDLRVTTHSIKWTEEEAADEFPEANESVMKSMKVSDIFFRFFCSISGKVIEIFCC</sequence>
<keyword evidence="3" id="KW-0805">Transcription regulation</keyword>
<dbReference type="InterPro" id="IPR006818">
    <property type="entry name" value="ASF1-like"/>
</dbReference>
<comment type="subcellular location">
    <subcellularLocation>
        <location evidence="1">Nucleus</location>
    </subcellularLocation>
</comment>
<evidence type="ECO:0000256" key="5">
    <source>
        <dbReference type="ARBA" id="ARBA00023186"/>
    </source>
</evidence>
<dbReference type="EMBL" id="CANHGI010000004">
    <property type="protein sequence ID" value="CAI5449201.1"/>
    <property type="molecule type" value="Genomic_DNA"/>
</dbReference>
<dbReference type="Proteomes" id="UP001152747">
    <property type="component" value="Unassembled WGS sequence"/>
</dbReference>
<evidence type="ECO:0000256" key="6">
    <source>
        <dbReference type="ARBA" id="ARBA00023242"/>
    </source>
</evidence>
<comment type="similarity">
    <text evidence="2">Belongs to the ASF1 family.</text>
</comment>
<keyword evidence="6" id="KW-0539">Nucleus</keyword>
<dbReference type="GO" id="GO:0005634">
    <property type="term" value="C:nucleus"/>
    <property type="evidence" value="ECO:0007669"/>
    <property type="project" value="UniProtKB-SubCell"/>
</dbReference>
<keyword evidence="8" id="KW-1185">Reference proteome</keyword>
<evidence type="ECO:0000313" key="7">
    <source>
        <dbReference type="EMBL" id="CAI5449201.1"/>
    </source>
</evidence>
<evidence type="ECO:0000313" key="8">
    <source>
        <dbReference type="Proteomes" id="UP001152747"/>
    </source>
</evidence>